<name>A0A2L0IKY4_9GAMM</name>
<protein>
    <submittedName>
        <fullName evidence="7">Lipopolysaccharide biosynthesis protein</fullName>
    </submittedName>
</protein>
<feature type="transmembrane region" description="Helical" evidence="5">
    <location>
        <begin position="181"/>
        <end position="196"/>
    </location>
</feature>
<gene>
    <name evidence="7" type="ORF">C2E15_20800</name>
</gene>
<evidence type="ECO:0000256" key="1">
    <source>
        <dbReference type="ARBA" id="ARBA00004141"/>
    </source>
</evidence>
<dbReference type="AlphaFoldDB" id="A0A2L0IKY4"/>
<feature type="transmembrane region" description="Helical" evidence="5">
    <location>
        <begin position="115"/>
        <end position="135"/>
    </location>
</feature>
<proteinExistence type="predicted"/>
<feature type="domain" description="O-antigen ligase-related" evidence="6">
    <location>
        <begin position="186"/>
        <end position="319"/>
    </location>
</feature>
<evidence type="ECO:0000259" key="6">
    <source>
        <dbReference type="Pfam" id="PF04932"/>
    </source>
</evidence>
<keyword evidence="4 5" id="KW-0472">Membrane</keyword>
<dbReference type="InterPro" id="IPR007016">
    <property type="entry name" value="O-antigen_ligase-rel_domated"/>
</dbReference>
<feature type="transmembrane region" description="Helical" evidence="5">
    <location>
        <begin position="364"/>
        <end position="381"/>
    </location>
</feature>
<evidence type="ECO:0000256" key="3">
    <source>
        <dbReference type="ARBA" id="ARBA00022989"/>
    </source>
</evidence>
<feature type="transmembrane region" description="Helical" evidence="5">
    <location>
        <begin position="90"/>
        <end position="108"/>
    </location>
</feature>
<dbReference type="Proteomes" id="UP000238365">
    <property type="component" value="Chromosome"/>
</dbReference>
<evidence type="ECO:0000313" key="8">
    <source>
        <dbReference type="Proteomes" id="UP000238365"/>
    </source>
</evidence>
<evidence type="ECO:0000313" key="7">
    <source>
        <dbReference type="EMBL" id="AUX95251.1"/>
    </source>
</evidence>
<comment type="subcellular location">
    <subcellularLocation>
        <location evidence="1">Membrane</location>
        <topology evidence="1">Multi-pass membrane protein</topology>
    </subcellularLocation>
</comment>
<feature type="transmembrane region" description="Helical" evidence="5">
    <location>
        <begin position="64"/>
        <end position="84"/>
    </location>
</feature>
<evidence type="ECO:0000256" key="4">
    <source>
        <dbReference type="ARBA" id="ARBA00023136"/>
    </source>
</evidence>
<dbReference type="PANTHER" id="PTHR37422">
    <property type="entry name" value="TEICHURONIC ACID BIOSYNTHESIS PROTEIN TUAE"/>
    <property type="match status" value="1"/>
</dbReference>
<evidence type="ECO:0000256" key="5">
    <source>
        <dbReference type="SAM" id="Phobius"/>
    </source>
</evidence>
<feature type="transmembrane region" description="Helical" evidence="5">
    <location>
        <begin position="307"/>
        <end position="327"/>
    </location>
</feature>
<accession>A0A2L0IKY4</accession>
<feature type="transmembrane region" description="Helical" evidence="5">
    <location>
        <begin position="36"/>
        <end position="52"/>
    </location>
</feature>
<dbReference type="EMBL" id="CP026377">
    <property type="protein sequence ID" value="AUX95251.1"/>
    <property type="molecule type" value="Genomic_DNA"/>
</dbReference>
<feature type="transmembrane region" description="Helical" evidence="5">
    <location>
        <begin position="224"/>
        <end position="241"/>
    </location>
</feature>
<dbReference type="GO" id="GO:0016020">
    <property type="term" value="C:membrane"/>
    <property type="evidence" value="ECO:0007669"/>
    <property type="project" value="UniProtKB-SubCell"/>
</dbReference>
<evidence type="ECO:0000256" key="2">
    <source>
        <dbReference type="ARBA" id="ARBA00022692"/>
    </source>
</evidence>
<sequence length="386" mass="43980">MVLSAANNITKIRFLIFTLFLFCLPLLGNALRVTNLFHIAFGLFLLSLLINRPFRQQLLSDRDLLTGIAAAGLFLGYFSLSNLWSDNPGNFSSTFKHSFYILVFVVLFTHLNRKLSYSVLFASIVILCLLTFWYVDKTHFLTKRLAKGFFAAPDNVIDLAGYFGLGIFFGLMLIRETGRHVFYVPVAVLFIAMLLTQSRGPILALLVSCLLLLLRFHKGHIRHLLITFAIIMGVALLAYFTHYSDELIARFIASYNQSFVRFGIWAHTLEVALQKPVFGWGFDKQLTFTNSIGQHIHTTHSVYFSTLLKGGFAGLFFLLIMVGYGLHRARLHYKHGGELEACIYCFSLLFYLTQGMFVIGNPDIYWVMFWLPYAVVLAPYARPIKE</sequence>
<keyword evidence="8" id="KW-1185">Reference proteome</keyword>
<dbReference type="KEGG" id="pgz:C2E15_20800"/>
<feature type="transmembrane region" description="Helical" evidence="5">
    <location>
        <begin position="339"/>
        <end position="358"/>
    </location>
</feature>
<feature type="transmembrane region" description="Helical" evidence="5">
    <location>
        <begin position="12"/>
        <end position="30"/>
    </location>
</feature>
<keyword evidence="3 5" id="KW-1133">Transmembrane helix</keyword>
<feature type="transmembrane region" description="Helical" evidence="5">
    <location>
        <begin position="155"/>
        <end position="174"/>
    </location>
</feature>
<feature type="transmembrane region" description="Helical" evidence="5">
    <location>
        <begin position="202"/>
        <end position="217"/>
    </location>
</feature>
<organism evidence="7 8">
    <name type="scientific">Mixta gaviniae</name>
    <dbReference type="NCBI Taxonomy" id="665914"/>
    <lineage>
        <taxon>Bacteria</taxon>
        <taxon>Pseudomonadati</taxon>
        <taxon>Pseudomonadota</taxon>
        <taxon>Gammaproteobacteria</taxon>
        <taxon>Enterobacterales</taxon>
        <taxon>Erwiniaceae</taxon>
        <taxon>Mixta</taxon>
    </lineage>
</organism>
<dbReference type="RefSeq" id="WP_104958962.1">
    <property type="nucleotide sequence ID" value="NZ_CP026377.1"/>
</dbReference>
<dbReference type="InterPro" id="IPR051533">
    <property type="entry name" value="WaaL-like"/>
</dbReference>
<reference evidence="7 8" key="1">
    <citation type="submission" date="2018-01" db="EMBL/GenBank/DDBJ databases">
        <title>Complete and assembled Genome of Pantoea gaviniae DSM22758T.</title>
        <authorList>
            <person name="Stevens M.J.A."/>
            <person name="Zurfluh K."/>
            <person name="Stephan R."/>
        </authorList>
    </citation>
    <scope>NUCLEOTIDE SEQUENCE [LARGE SCALE GENOMIC DNA]</scope>
    <source>
        <strain evidence="7 8">DSM 22758</strain>
    </source>
</reference>
<dbReference type="PANTHER" id="PTHR37422:SF13">
    <property type="entry name" value="LIPOPOLYSACCHARIDE BIOSYNTHESIS PROTEIN PA4999-RELATED"/>
    <property type="match status" value="1"/>
</dbReference>
<dbReference type="Pfam" id="PF04932">
    <property type="entry name" value="Wzy_C"/>
    <property type="match status" value="1"/>
</dbReference>
<keyword evidence="2 5" id="KW-0812">Transmembrane</keyword>